<evidence type="ECO:0000256" key="1">
    <source>
        <dbReference type="SAM" id="MobiDB-lite"/>
    </source>
</evidence>
<evidence type="ECO:0000313" key="2">
    <source>
        <dbReference type="EnsemblMetazoa" id="XP_019855147.1"/>
    </source>
</evidence>
<sequence length="861" mass="95877">MKVGLDIVNAHFKMADLEDVDLEEEEENIPPSEHGETTEAENEVIHYWEGLEEGVLSHPARLQLQCLLYIIGHISTDDDDFTNALGLLPRWVRTQLLLLLPAVDVVKLEDTPVTDGISMNEIWNTIFKNRLPLYKKKDVRRENGNCFCSLNDFHDAGVESISWKEAYFNNVFFFSQFYNRMTSLEYEDCSCVYAHFLPDLFYGIGSFYNDPPPPEIESQLYQCFSKESTLSIHDVSRCVHRCPRLTPERYYDKFTSPIHSPRWGKGFYMSFIDVVNEMADRNISLKHFVISKVHFAHFPFENASRFLNQLSRLFSSVEVIEIYGIEEKVFGTMELTPEFIKMVLEKISLHNKCSIRAMKVYSNKIDAVFPFMTKSPQCLLKQLEIALIVDNKVSSPVGQASPPTIPSHGGILQTGVFPTPAVGLSASMILGPQARVPVPIPQVGLSAPMILGPQAGVPVPIPQVGLSAPIISGPQAEVPAPIVSNLPADFPPSVWPQAVDSPALVGSPMPPLGIGSPANILPFGGGMASHASLTPSSFNFCFNPRQTHHVSINEAITRSIDDILKHQQQIESFTFLLKSLSDYKIENGELFQCIADLLYRPALKKLYVCFEHKIEASSDIALCLIRMFFSSPNPVSLALNLNCPDLSAIADPLTVDQSQSTNKSLELLKCCFSSNLSSLFPSNLVLKSLKLHSCSSATICSFADLESITLDHFSLHDHVTQNNISTMSSLFRIVNAQKWDLSISLDDDSDTVDMFIGMLSKISHLLCNFCLKNPFSQLDRPVSIYKCVFQSLSLASTSSFELSFNSYVLNDIVIKAICKAWEDCGAVKLKKIIVHCGSDNDDITPSCMNILLDMANEVVKL</sequence>
<dbReference type="GeneID" id="109584026"/>
<reference evidence="3" key="1">
    <citation type="journal article" date="2010" name="Nature">
        <title>The Amphimedon queenslandica genome and the evolution of animal complexity.</title>
        <authorList>
            <person name="Srivastava M."/>
            <person name="Simakov O."/>
            <person name="Chapman J."/>
            <person name="Fahey B."/>
            <person name="Gauthier M.E."/>
            <person name="Mitros T."/>
            <person name="Richards G.S."/>
            <person name="Conaco C."/>
            <person name="Dacre M."/>
            <person name="Hellsten U."/>
            <person name="Larroux C."/>
            <person name="Putnam N.H."/>
            <person name="Stanke M."/>
            <person name="Adamska M."/>
            <person name="Darling A."/>
            <person name="Degnan S.M."/>
            <person name="Oakley T.H."/>
            <person name="Plachetzki D.C."/>
            <person name="Zhai Y."/>
            <person name="Adamski M."/>
            <person name="Calcino A."/>
            <person name="Cummins S.F."/>
            <person name="Goodstein D.M."/>
            <person name="Harris C."/>
            <person name="Jackson D.J."/>
            <person name="Leys S.P."/>
            <person name="Shu S."/>
            <person name="Woodcroft B.J."/>
            <person name="Vervoort M."/>
            <person name="Kosik K.S."/>
            <person name="Manning G."/>
            <person name="Degnan B.M."/>
            <person name="Rokhsar D.S."/>
        </authorList>
    </citation>
    <scope>NUCLEOTIDE SEQUENCE [LARGE SCALE GENOMIC DNA]</scope>
</reference>
<keyword evidence="3" id="KW-1185">Reference proteome</keyword>
<dbReference type="RefSeq" id="XP_019855147.1">
    <property type="nucleotide sequence ID" value="XM_019999588.1"/>
</dbReference>
<name>A0AAN0JEF7_AMPQE</name>
<dbReference type="KEGG" id="aqu:109584026"/>
<dbReference type="EnsemblMetazoa" id="XM_019999588.1">
    <property type="protein sequence ID" value="XP_019855147.1"/>
    <property type="gene ID" value="LOC109584026"/>
</dbReference>
<organism evidence="2 3">
    <name type="scientific">Amphimedon queenslandica</name>
    <name type="common">Sponge</name>
    <dbReference type="NCBI Taxonomy" id="400682"/>
    <lineage>
        <taxon>Eukaryota</taxon>
        <taxon>Metazoa</taxon>
        <taxon>Porifera</taxon>
        <taxon>Demospongiae</taxon>
        <taxon>Heteroscleromorpha</taxon>
        <taxon>Haplosclerida</taxon>
        <taxon>Niphatidae</taxon>
        <taxon>Amphimedon</taxon>
    </lineage>
</organism>
<accession>A0AAN0JEF7</accession>
<proteinExistence type="predicted"/>
<evidence type="ECO:0000313" key="3">
    <source>
        <dbReference type="Proteomes" id="UP000007879"/>
    </source>
</evidence>
<protein>
    <submittedName>
        <fullName evidence="2">Uncharacterized protein</fullName>
    </submittedName>
</protein>
<dbReference type="Proteomes" id="UP000007879">
    <property type="component" value="Unassembled WGS sequence"/>
</dbReference>
<dbReference type="AlphaFoldDB" id="A0AAN0JEF7"/>
<reference evidence="2" key="2">
    <citation type="submission" date="2024-06" db="UniProtKB">
        <authorList>
            <consortium name="EnsemblMetazoa"/>
        </authorList>
    </citation>
    <scope>IDENTIFICATION</scope>
</reference>
<feature type="region of interest" description="Disordered" evidence="1">
    <location>
        <begin position="21"/>
        <end position="40"/>
    </location>
</feature>